<reference evidence="3 4" key="1">
    <citation type="submission" date="2018-11" db="EMBL/GenBank/DDBJ databases">
        <title>Genome assembly of Steccherinum ochraceum LE-BIN_3174, the white-rot fungus of the Steccherinaceae family (The Residual Polyporoid clade, Polyporales, Basidiomycota).</title>
        <authorList>
            <person name="Fedorova T.V."/>
            <person name="Glazunova O.A."/>
            <person name="Landesman E.O."/>
            <person name="Moiseenko K.V."/>
            <person name="Psurtseva N.V."/>
            <person name="Savinova O.S."/>
            <person name="Shakhova N.V."/>
            <person name="Tyazhelova T.V."/>
            <person name="Vasina D.V."/>
        </authorList>
    </citation>
    <scope>NUCLEOTIDE SEQUENCE [LARGE SCALE GENOMIC DNA]</scope>
    <source>
        <strain evidence="3 4">LE-BIN_3174</strain>
    </source>
</reference>
<proteinExistence type="predicted"/>
<keyword evidence="4" id="KW-1185">Reference proteome</keyword>
<accession>A0A4R0RTS0</accession>
<dbReference type="OrthoDB" id="3208379at2759"/>
<dbReference type="AlphaFoldDB" id="A0A4R0RTS0"/>
<evidence type="ECO:0000313" key="3">
    <source>
        <dbReference type="EMBL" id="TCD65964.1"/>
    </source>
</evidence>
<feature type="transmembrane region" description="Helical" evidence="2">
    <location>
        <begin position="513"/>
        <end position="537"/>
    </location>
</feature>
<feature type="transmembrane region" description="Helical" evidence="2">
    <location>
        <begin position="474"/>
        <end position="501"/>
    </location>
</feature>
<name>A0A4R0RTS0_9APHY</name>
<comment type="caution">
    <text evidence="3">The sequence shown here is derived from an EMBL/GenBank/DDBJ whole genome shotgun (WGS) entry which is preliminary data.</text>
</comment>
<keyword evidence="2" id="KW-0472">Membrane</keyword>
<sequence length="600" mass="66679">MPSLSSDEDTSSRIPFHLKGKAKASDPDETDNTASDSLDDLLRPAHDTAKDASWRSSVTTAASSRPSLAVSAAPLNEQPVADPEVSTVQVEANPTTVHRTWGGTPMVGSTLYLGDIPIKWCHHVHLNGTFYNVLVSNDLVPHAITPADIKDPVILRKFDDAVQSNQLALRKIGVTVPGPYLNGWEVLVVRDLDSPDGPTVFYLCYERCLYIEPCPRAHLDKDILIEHKTERFWSEVEKYPMHLSQLPFHAEVEFLGALSFGANERITEWDETPFPFTDYQAQRLMKVYRSLKKELDRGNRAVVPAMAWHIARTMVKIENVRRQTKFGTAQNELYRPVVPKQPTRLVKIAEILLMVFLFGAHKMYRVRLQHARVQGTIYLSDFRDVLGNFLAEWSDSNLLATVFIGANIAFLAVPDITNLQRNASLASVVCSLTSVLTGVHHVWQHRTKVNANFEEANAYLSHIQPLDDGGDSDLAITACFLSIPLVALLYAVLSFSVAIAAYCIQNNDVHGKILLVVVLGILGIAGLVTLLFFWHVWRGPRDVEISAEQTEDVLGYGWKSRAKGLRERAGILLKKRHARRTDSPPSEDEEKGGGGGKAGI</sequence>
<evidence type="ECO:0000256" key="2">
    <source>
        <dbReference type="SAM" id="Phobius"/>
    </source>
</evidence>
<feature type="compositionally biased region" description="Basic and acidic residues" evidence="1">
    <location>
        <begin position="40"/>
        <end position="53"/>
    </location>
</feature>
<evidence type="ECO:0000313" key="4">
    <source>
        <dbReference type="Proteomes" id="UP000292702"/>
    </source>
</evidence>
<gene>
    <name evidence="3" type="ORF">EIP91_001956</name>
</gene>
<dbReference type="STRING" id="92696.A0A4R0RTS0"/>
<keyword evidence="2" id="KW-0812">Transmembrane</keyword>
<feature type="compositionally biased region" description="Polar residues" evidence="1">
    <location>
        <begin position="54"/>
        <end position="66"/>
    </location>
</feature>
<dbReference type="Proteomes" id="UP000292702">
    <property type="component" value="Unassembled WGS sequence"/>
</dbReference>
<organism evidence="3 4">
    <name type="scientific">Steccherinum ochraceum</name>
    <dbReference type="NCBI Taxonomy" id="92696"/>
    <lineage>
        <taxon>Eukaryota</taxon>
        <taxon>Fungi</taxon>
        <taxon>Dikarya</taxon>
        <taxon>Basidiomycota</taxon>
        <taxon>Agaricomycotina</taxon>
        <taxon>Agaricomycetes</taxon>
        <taxon>Polyporales</taxon>
        <taxon>Steccherinaceae</taxon>
        <taxon>Steccherinum</taxon>
    </lineage>
</organism>
<feature type="region of interest" description="Disordered" evidence="1">
    <location>
        <begin position="1"/>
        <end position="84"/>
    </location>
</feature>
<protein>
    <submittedName>
        <fullName evidence="3">Uncharacterized protein</fullName>
    </submittedName>
</protein>
<feature type="region of interest" description="Disordered" evidence="1">
    <location>
        <begin position="570"/>
        <end position="600"/>
    </location>
</feature>
<keyword evidence="2" id="KW-1133">Transmembrane helix</keyword>
<dbReference type="EMBL" id="RWJN01000155">
    <property type="protein sequence ID" value="TCD65964.1"/>
    <property type="molecule type" value="Genomic_DNA"/>
</dbReference>
<evidence type="ECO:0000256" key="1">
    <source>
        <dbReference type="SAM" id="MobiDB-lite"/>
    </source>
</evidence>